<dbReference type="Gene3D" id="3.40.50.1820">
    <property type="entry name" value="alpha/beta hydrolase"/>
    <property type="match status" value="1"/>
</dbReference>
<evidence type="ECO:0000256" key="3">
    <source>
        <dbReference type="RuleBase" id="RU361235"/>
    </source>
</evidence>
<evidence type="ECO:0000313" key="6">
    <source>
        <dbReference type="Proteomes" id="UP000445000"/>
    </source>
</evidence>
<accession>A0A829YIW9</accession>
<evidence type="ECO:0000313" key="5">
    <source>
        <dbReference type="EMBL" id="GFE83314.1"/>
    </source>
</evidence>
<dbReference type="EMBL" id="BLJN01000006">
    <property type="protein sequence ID" value="GFE83314.1"/>
    <property type="molecule type" value="Genomic_DNA"/>
</dbReference>
<dbReference type="PROSITE" id="PS00941">
    <property type="entry name" value="CARBOXYLESTERASE_B_2"/>
    <property type="match status" value="1"/>
</dbReference>
<evidence type="ECO:0000256" key="2">
    <source>
        <dbReference type="ARBA" id="ARBA00022801"/>
    </source>
</evidence>
<evidence type="ECO:0000259" key="4">
    <source>
        <dbReference type="Pfam" id="PF00135"/>
    </source>
</evidence>
<dbReference type="InterPro" id="IPR029058">
    <property type="entry name" value="AB_hydrolase_fold"/>
</dbReference>
<dbReference type="Pfam" id="PF00135">
    <property type="entry name" value="COesterase"/>
    <property type="match status" value="1"/>
</dbReference>
<dbReference type="RefSeq" id="WP_202626920.1">
    <property type="nucleotide sequence ID" value="NZ_BLJN01000006.1"/>
</dbReference>
<comment type="similarity">
    <text evidence="1 3">Belongs to the type-B carboxylesterase/lipase family.</text>
</comment>
<dbReference type="InterPro" id="IPR019826">
    <property type="entry name" value="Carboxylesterase_B_AS"/>
</dbReference>
<organism evidence="5 6">
    <name type="scientific">Steroidobacter agaridevorans</name>
    <dbReference type="NCBI Taxonomy" id="2695856"/>
    <lineage>
        <taxon>Bacteria</taxon>
        <taxon>Pseudomonadati</taxon>
        <taxon>Pseudomonadota</taxon>
        <taxon>Gammaproteobacteria</taxon>
        <taxon>Steroidobacterales</taxon>
        <taxon>Steroidobacteraceae</taxon>
        <taxon>Steroidobacter</taxon>
    </lineage>
</organism>
<reference evidence="6" key="1">
    <citation type="submission" date="2020-01" db="EMBL/GenBank/DDBJ databases">
        <title>'Steroidobacter agaridevorans' sp. nov., agar-degrading bacteria isolated from rhizosphere soils.</title>
        <authorList>
            <person name="Ikenaga M."/>
            <person name="Kataoka M."/>
            <person name="Murouchi A."/>
            <person name="Katsuragi S."/>
            <person name="Sakai M."/>
        </authorList>
    </citation>
    <scope>NUCLEOTIDE SEQUENCE [LARGE SCALE GENOMIC DNA]</scope>
    <source>
        <strain evidence="6">YU21-B</strain>
    </source>
</reference>
<comment type="caution">
    <text evidence="5">The sequence shown here is derived from an EMBL/GenBank/DDBJ whole genome shotgun (WGS) entry which is preliminary data.</text>
</comment>
<name>A0A829YIW9_9GAMM</name>
<keyword evidence="3" id="KW-0732">Signal</keyword>
<feature type="signal peptide" evidence="3">
    <location>
        <begin position="1"/>
        <end position="26"/>
    </location>
</feature>
<dbReference type="InterPro" id="IPR019819">
    <property type="entry name" value="Carboxylesterase_B_CS"/>
</dbReference>
<dbReference type="Proteomes" id="UP000445000">
    <property type="component" value="Unassembled WGS sequence"/>
</dbReference>
<dbReference type="PANTHER" id="PTHR11559">
    <property type="entry name" value="CARBOXYLESTERASE"/>
    <property type="match status" value="1"/>
</dbReference>
<feature type="chain" id="PRO_5033103155" description="Carboxylic ester hydrolase" evidence="3">
    <location>
        <begin position="27"/>
        <end position="530"/>
    </location>
</feature>
<evidence type="ECO:0000256" key="1">
    <source>
        <dbReference type="ARBA" id="ARBA00005964"/>
    </source>
</evidence>
<dbReference type="PROSITE" id="PS00122">
    <property type="entry name" value="CARBOXYLESTERASE_B_1"/>
    <property type="match status" value="1"/>
</dbReference>
<gene>
    <name evidence="5" type="ORF">GCM10011487_53140</name>
</gene>
<dbReference type="SUPFAM" id="SSF53474">
    <property type="entry name" value="alpha/beta-Hydrolases"/>
    <property type="match status" value="1"/>
</dbReference>
<dbReference type="AlphaFoldDB" id="A0A829YIW9"/>
<keyword evidence="2 3" id="KW-0378">Hydrolase</keyword>
<keyword evidence="6" id="KW-1185">Reference proteome</keyword>
<dbReference type="GO" id="GO:0016787">
    <property type="term" value="F:hydrolase activity"/>
    <property type="evidence" value="ECO:0007669"/>
    <property type="project" value="UniProtKB-KW"/>
</dbReference>
<dbReference type="InterPro" id="IPR002018">
    <property type="entry name" value="CarbesteraseB"/>
</dbReference>
<dbReference type="InterPro" id="IPR050309">
    <property type="entry name" value="Type-B_Carboxylest/Lipase"/>
</dbReference>
<dbReference type="EC" id="3.1.1.-" evidence="3"/>
<proteinExistence type="inferred from homology"/>
<protein>
    <recommendedName>
        <fullName evidence="3">Carboxylic ester hydrolase</fullName>
        <ecNumber evidence="3">3.1.1.-</ecNumber>
    </recommendedName>
</protein>
<sequence>MSCTPVVGIRAILLALVLALSGVAYASEVAPVTRISTASGVVQGVIENNLAVFRGIPYAKPPVGDLRWRAPQPVDPWKEVLDAGRLSADCMQAPFGPTPTQGRHPVAEDCLYLNIWRPASDARKLPVMVWIHGGGFVNGGSSSPDSTGEGVAARDAVFVSFNYRLGRFGFFAFPALSAEHAEEAKGNYGLMDQIAALRWVRHNIDRFGGDANNITVVGESAGGISINMLLTSPSTRGLFDRAIIQSGGGRKLVRTRHLAKDVPDAISAATLGIKFAKSKGIEGADAAALAKLRELSADAVTSGLNMVSLLLPDRALFSGPVIDGKLFVESPEEAYAAGRQHPVPLIVGATSSDLSLSYAKRVEDAFAIFGADAGTARSAYDPIGDGDLKRINNAIGSDRAMVEPARFIARSMSQLRPVYAFRFSYVLEAKRSGSAYGAQHATDVPYAFDLLSAVHGDIVSPADGRIAAAMCDYWVAFARTGNPNGASRPTWPAYNAAADAILDFSSSGAPIAAPDPWRARLDLMERLNAR</sequence>
<feature type="domain" description="Carboxylesterase type B" evidence="4">
    <location>
        <begin position="34"/>
        <end position="506"/>
    </location>
</feature>